<protein>
    <submittedName>
        <fullName evidence="3">Uncharacterized protein</fullName>
    </submittedName>
</protein>
<dbReference type="AlphaFoldDB" id="A0A4C1ZH74"/>
<feature type="compositionally biased region" description="Basic and acidic residues" evidence="1">
    <location>
        <begin position="294"/>
        <end position="303"/>
    </location>
</feature>
<keyword evidence="2" id="KW-0472">Membrane</keyword>
<gene>
    <name evidence="3" type="ORF">EVAR_56824_1</name>
</gene>
<dbReference type="EMBL" id="BGZK01001783">
    <property type="protein sequence ID" value="GBP86269.1"/>
    <property type="molecule type" value="Genomic_DNA"/>
</dbReference>
<sequence>MRLRPQKKIQTLPHVLEEYDMFLKKGAEAQTAIDARGNDMAIELTERKKQKINSTYNSITINLKLSEKYNMWSLSCRHADLKDGKVNTNAMQGAVNITLHLKEEKLTSERILSTETTEKSERTERAKNEKVTQHMRRDIIILTSSILIATLAAILITILLCYVCKRNNGPKQNDDGATTYADLDFAHESGHTVVSGESSSPYAEILYPDENDEVGYATVPDKRTKDKDAVESPYAEISPYAEMSFKNELSQQISDIYAKVLPKSQRNKKLEDSQTKNDNYATVVPKSKRNKPPTGDDRNDVSKNSRIIFGDDLYAEIPMKNQSGYVTYANVSKECSAYANAREEDANKYPNINIELNGEGETVTYANLREKIRAGNACASAAVVKQAAARNAENVRKNIAHDEVHCDDRKKLIHK</sequence>
<comment type="caution">
    <text evidence="3">The sequence shown here is derived from an EMBL/GenBank/DDBJ whole genome shotgun (WGS) entry which is preliminary data.</text>
</comment>
<keyword evidence="4" id="KW-1185">Reference proteome</keyword>
<evidence type="ECO:0000313" key="3">
    <source>
        <dbReference type="EMBL" id="GBP86269.1"/>
    </source>
</evidence>
<name>A0A4C1ZH74_EUMVA</name>
<evidence type="ECO:0000256" key="2">
    <source>
        <dbReference type="SAM" id="Phobius"/>
    </source>
</evidence>
<reference evidence="3 4" key="1">
    <citation type="journal article" date="2019" name="Commun. Biol.">
        <title>The bagworm genome reveals a unique fibroin gene that provides high tensile strength.</title>
        <authorList>
            <person name="Kono N."/>
            <person name="Nakamura H."/>
            <person name="Ohtoshi R."/>
            <person name="Tomita M."/>
            <person name="Numata K."/>
            <person name="Arakawa K."/>
        </authorList>
    </citation>
    <scope>NUCLEOTIDE SEQUENCE [LARGE SCALE GENOMIC DNA]</scope>
</reference>
<feature type="region of interest" description="Disordered" evidence="1">
    <location>
        <begin position="265"/>
        <end position="303"/>
    </location>
</feature>
<evidence type="ECO:0000256" key="1">
    <source>
        <dbReference type="SAM" id="MobiDB-lite"/>
    </source>
</evidence>
<proteinExistence type="predicted"/>
<accession>A0A4C1ZH74</accession>
<evidence type="ECO:0000313" key="4">
    <source>
        <dbReference type="Proteomes" id="UP000299102"/>
    </source>
</evidence>
<keyword evidence="2" id="KW-0812">Transmembrane</keyword>
<organism evidence="3 4">
    <name type="scientific">Eumeta variegata</name>
    <name type="common">Bagworm moth</name>
    <name type="synonym">Eumeta japonica</name>
    <dbReference type="NCBI Taxonomy" id="151549"/>
    <lineage>
        <taxon>Eukaryota</taxon>
        <taxon>Metazoa</taxon>
        <taxon>Ecdysozoa</taxon>
        <taxon>Arthropoda</taxon>
        <taxon>Hexapoda</taxon>
        <taxon>Insecta</taxon>
        <taxon>Pterygota</taxon>
        <taxon>Neoptera</taxon>
        <taxon>Endopterygota</taxon>
        <taxon>Lepidoptera</taxon>
        <taxon>Glossata</taxon>
        <taxon>Ditrysia</taxon>
        <taxon>Tineoidea</taxon>
        <taxon>Psychidae</taxon>
        <taxon>Oiketicinae</taxon>
        <taxon>Eumeta</taxon>
    </lineage>
</organism>
<dbReference type="Proteomes" id="UP000299102">
    <property type="component" value="Unassembled WGS sequence"/>
</dbReference>
<keyword evidence="2" id="KW-1133">Transmembrane helix</keyword>
<feature type="transmembrane region" description="Helical" evidence="2">
    <location>
        <begin position="139"/>
        <end position="160"/>
    </location>
</feature>